<comment type="caution">
    <text evidence="1">The sequence shown here is derived from an EMBL/GenBank/DDBJ whole genome shotgun (WGS) entry which is preliminary data.</text>
</comment>
<dbReference type="Proteomes" id="UP000580250">
    <property type="component" value="Unassembled WGS sequence"/>
</dbReference>
<evidence type="ECO:0000313" key="2">
    <source>
        <dbReference type="Proteomes" id="UP000580250"/>
    </source>
</evidence>
<gene>
    <name evidence="1" type="ORF">MENT_LOCUS51002</name>
</gene>
<dbReference type="AlphaFoldDB" id="A0A6V7XER8"/>
<protein>
    <submittedName>
        <fullName evidence="1">Uncharacterized protein</fullName>
    </submittedName>
</protein>
<dbReference type="EMBL" id="CAJEWN010001469">
    <property type="protein sequence ID" value="CAD2197731.1"/>
    <property type="molecule type" value="Genomic_DNA"/>
</dbReference>
<sequence length="75" mass="9143">MRSALSLSSVYFDRELVRKWRRVAENSERNVRTDRRKSVGQRRLKFKLGRNKVDFSLIEMLYFCYFVAKNKLFMT</sequence>
<accession>A0A6V7XER8</accession>
<organism evidence="1 2">
    <name type="scientific">Meloidogyne enterolobii</name>
    <name type="common">Root-knot nematode worm</name>
    <name type="synonym">Meloidogyne mayaguensis</name>
    <dbReference type="NCBI Taxonomy" id="390850"/>
    <lineage>
        <taxon>Eukaryota</taxon>
        <taxon>Metazoa</taxon>
        <taxon>Ecdysozoa</taxon>
        <taxon>Nematoda</taxon>
        <taxon>Chromadorea</taxon>
        <taxon>Rhabditida</taxon>
        <taxon>Tylenchina</taxon>
        <taxon>Tylenchomorpha</taxon>
        <taxon>Tylenchoidea</taxon>
        <taxon>Meloidogynidae</taxon>
        <taxon>Meloidogyninae</taxon>
        <taxon>Meloidogyne</taxon>
    </lineage>
</organism>
<proteinExistence type="predicted"/>
<name>A0A6V7XER8_MELEN</name>
<reference evidence="1 2" key="1">
    <citation type="submission" date="2020-08" db="EMBL/GenBank/DDBJ databases">
        <authorList>
            <person name="Koutsovoulos G."/>
            <person name="Danchin GJ E."/>
        </authorList>
    </citation>
    <scope>NUCLEOTIDE SEQUENCE [LARGE SCALE GENOMIC DNA]</scope>
</reference>
<evidence type="ECO:0000313" key="1">
    <source>
        <dbReference type="EMBL" id="CAD2197731.1"/>
    </source>
</evidence>